<organism evidence="1 2">
    <name type="scientific">Hibiscus sabdariffa</name>
    <name type="common">roselle</name>
    <dbReference type="NCBI Taxonomy" id="183260"/>
    <lineage>
        <taxon>Eukaryota</taxon>
        <taxon>Viridiplantae</taxon>
        <taxon>Streptophyta</taxon>
        <taxon>Embryophyta</taxon>
        <taxon>Tracheophyta</taxon>
        <taxon>Spermatophyta</taxon>
        <taxon>Magnoliopsida</taxon>
        <taxon>eudicotyledons</taxon>
        <taxon>Gunneridae</taxon>
        <taxon>Pentapetalae</taxon>
        <taxon>rosids</taxon>
        <taxon>malvids</taxon>
        <taxon>Malvales</taxon>
        <taxon>Malvaceae</taxon>
        <taxon>Malvoideae</taxon>
        <taxon>Hibiscus</taxon>
    </lineage>
</organism>
<comment type="caution">
    <text evidence="1">The sequence shown here is derived from an EMBL/GenBank/DDBJ whole genome shotgun (WGS) entry which is preliminary data.</text>
</comment>
<dbReference type="EMBL" id="JBBPBM010000012">
    <property type="protein sequence ID" value="KAK8562508.1"/>
    <property type="molecule type" value="Genomic_DNA"/>
</dbReference>
<evidence type="ECO:0000313" key="1">
    <source>
        <dbReference type="EMBL" id="KAK8562508.1"/>
    </source>
</evidence>
<dbReference type="Proteomes" id="UP001472677">
    <property type="component" value="Unassembled WGS sequence"/>
</dbReference>
<accession>A0ABR2EKI1</accession>
<name>A0ABR2EKI1_9ROSI</name>
<keyword evidence="2" id="KW-1185">Reference proteome</keyword>
<reference evidence="1 2" key="1">
    <citation type="journal article" date="2024" name="G3 (Bethesda)">
        <title>Genome assembly of Hibiscus sabdariffa L. provides insights into metabolisms of medicinal natural products.</title>
        <authorList>
            <person name="Kim T."/>
        </authorList>
    </citation>
    <scope>NUCLEOTIDE SEQUENCE [LARGE SCALE GENOMIC DNA]</scope>
    <source>
        <strain evidence="1">TK-2024</strain>
        <tissue evidence="1">Old leaves</tissue>
    </source>
</reference>
<protein>
    <submittedName>
        <fullName evidence="1">Uncharacterized protein</fullName>
    </submittedName>
</protein>
<evidence type="ECO:0000313" key="2">
    <source>
        <dbReference type="Proteomes" id="UP001472677"/>
    </source>
</evidence>
<proteinExistence type="predicted"/>
<gene>
    <name evidence="1" type="ORF">V6N12_010585</name>
</gene>
<sequence>MRGASCDSASGYTACVDPLCISTQRETGDQFWWRRRGGNDQGNNTLKANCGVVPIDPSHNVRRVEGVRVKEHIDILQRCSIGWCRAPILNLNLAKELRSEQVEGVHVMGISKPWVLIIFYIVGIRQ</sequence>